<keyword evidence="13" id="KW-0472">Membrane</keyword>
<comment type="subcellular location">
    <subcellularLocation>
        <location evidence="2">Cell membrane</location>
        <topology evidence="2">Multi-pass membrane protein</topology>
    </subcellularLocation>
</comment>
<dbReference type="InterPro" id="IPR003661">
    <property type="entry name" value="HisK_dim/P_dom"/>
</dbReference>
<evidence type="ECO:0000256" key="11">
    <source>
        <dbReference type="ARBA" id="ARBA00022989"/>
    </source>
</evidence>
<dbReference type="FunFam" id="1.10.287.130:FF:000003">
    <property type="entry name" value="Histidine kinase"/>
    <property type="match status" value="1"/>
</dbReference>
<dbReference type="EC" id="2.7.13.3" evidence="3"/>
<dbReference type="PRINTS" id="PR00344">
    <property type="entry name" value="BCTRLSENSOR"/>
</dbReference>
<dbReference type="CDD" id="cd17546">
    <property type="entry name" value="REC_hyHK_CKI1_RcsC-like"/>
    <property type="match status" value="2"/>
</dbReference>
<dbReference type="SUPFAM" id="SSF52172">
    <property type="entry name" value="CheY-like"/>
    <property type="match status" value="3"/>
</dbReference>
<evidence type="ECO:0000256" key="9">
    <source>
        <dbReference type="ARBA" id="ARBA00022777"/>
    </source>
</evidence>
<dbReference type="Gene3D" id="1.10.287.130">
    <property type="match status" value="1"/>
</dbReference>
<evidence type="ECO:0000256" key="1">
    <source>
        <dbReference type="ARBA" id="ARBA00000085"/>
    </source>
</evidence>
<dbReference type="GO" id="GO:0005524">
    <property type="term" value="F:ATP binding"/>
    <property type="evidence" value="ECO:0007669"/>
    <property type="project" value="UniProtKB-KW"/>
</dbReference>
<evidence type="ECO:0000256" key="10">
    <source>
        <dbReference type="ARBA" id="ARBA00022840"/>
    </source>
</evidence>
<feature type="domain" description="Response regulatory" evidence="16">
    <location>
        <begin position="6"/>
        <end position="129"/>
    </location>
</feature>
<dbReference type="InterPro" id="IPR005467">
    <property type="entry name" value="His_kinase_dom"/>
</dbReference>
<dbReference type="Pfam" id="PF00512">
    <property type="entry name" value="HisKA"/>
    <property type="match status" value="1"/>
</dbReference>
<name>A0A1V1PE92_9BACT</name>
<evidence type="ECO:0000256" key="2">
    <source>
        <dbReference type="ARBA" id="ARBA00004651"/>
    </source>
</evidence>
<feature type="modified residue" description="4-aspartylphosphate" evidence="14">
    <location>
        <position position="63"/>
    </location>
</feature>
<dbReference type="PROSITE" id="PS50112">
    <property type="entry name" value="PAS"/>
    <property type="match status" value="1"/>
</dbReference>
<dbReference type="SMART" id="SM00448">
    <property type="entry name" value="REC"/>
    <property type="match status" value="3"/>
</dbReference>
<feature type="domain" description="PAC" evidence="18">
    <location>
        <begin position="337"/>
        <end position="390"/>
    </location>
</feature>
<dbReference type="GO" id="GO:0005886">
    <property type="term" value="C:plasma membrane"/>
    <property type="evidence" value="ECO:0007669"/>
    <property type="project" value="UniProtKB-SubCell"/>
</dbReference>
<evidence type="ECO:0000256" key="14">
    <source>
        <dbReference type="PROSITE-ProRule" id="PRU00169"/>
    </source>
</evidence>
<evidence type="ECO:0000259" key="18">
    <source>
        <dbReference type="PROSITE" id="PS50113"/>
    </source>
</evidence>
<organism evidence="19 20">
    <name type="scientific">Candidatus Magnetoglobus multicellularis str. Araruama</name>
    <dbReference type="NCBI Taxonomy" id="890399"/>
    <lineage>
        <taxon>Bacteria</taxon>
        <taxon>Pseudomonadati</taxon>
        <taxon>Thermodesulfobacteriota</taxon>
        <taxon>Desulfobacteria</taxon>
        <taxon>Desulfobacterales</taxon>
        <taxon>Desulfobacteraceae</taxon>
        <taxon>Candidatus Magnetoglobus</taxon>
    </lineage>
</organism>
<dbReference type="InterPro" id="IPR011006">
    <property type="entry name" value="CheY-like_superfamily"/>
</dbReference>
<dbReference type="InterPro" id="IPR000014">
    <property type="entry name" value="PAS"/>
</dbReference>
<keyword evidence="11" id="KW-1133">Transmembrane helix</keyword>
<sequence length="918" mass="104585">MKNKPIIICVDDEKFMLDSLRTVLMDEFKNKYTIEIAEDADDALEMMKGFIQAGIDVPLVISDYIMPGMKGDELFKQIQHISQATYKIMLTGQASLDAVKNAFNKANLYRYIEKPWNIKKLTDTVRQVMNQYFSEKKNHDWYNALIQSIPDIYFVLNSKGILLACWGAISKSPFYSSDLIGKHIFDIFPEENTQVINSLMLQSKQPDIINRCEFEMMVNEEQLFFEGRMTTCGEDEYLLIIQDITKQKRMDEKLRLNEKKYEGLIEILNAGVIVHNPDTSILLCNSYSCQFLGLTKEQMMGKASIDPEWRFVSEDNTPIPIEDYPVNKVISSLKPLYNQVVGINHPFKKEINWVLVNGLPIFLSDGSLDQVIICFVDITEIKQSKEKLHQAMEQANTANKAKSEFLANMSHEIRTPMNGIIGMAELLENSDLNQDQAEYAQTIRQCGHSLVTIINDILDFSKIEAGHLDLDCIDFDILNLVEEISDLIALKAHEKEIELIHHVPANIHRKLSGDPVRLRQVIMNLLGNAIKFTEKGHVLIELNLITETAHQITIQFSIKDTGIGIKKDHMNKLFQPFSQSDTSISRKFGGTGLGLAISKRIVELMKGQIGVKSEYEKGSEFFFTVSFAKQTQPISKPFQLPDSIDKPRILIVDDHPLNCQILSSYMDVWHYRNSVTSQPESAIEIMKNAYASDDPYHIIIIDQKMPHLDGISLGKKIKTDPLISNAILILLTTLDKQADSNALMNLGFSDFLSKPVRRRRLQECIYQQLCKDKGIHHIEPSIQRNFVVQNDKRNNFRILVVEDVLVNQKVATRLLEKIGYSSEIAENGKVALEKIMQNDYDLVLMDIQMPVMDGIEATQCIRNGKAGEKNKNIRIVALTANAINEEKDRLLRLGMDDFIAKPVSVNNIRHMLDKHLLA</sequence>
<dbReference type="Gene3D" id="3.40.50.2300">
    <property type="match status" value="3"/>
</dbReference>
<dbReference type="PANTHER" id="PTHR45339">
    <property type="entry name" value="HYBRID SIGNAL TRANSDUCTION HISTIDINE KINASE J"/>
    <property type="match status" value="1"/>
</dbReference>
<dbReference type="SUPFAM" id="SSF55785">
    <property type="entry name" value="PYP-like sensor domain (PAS domain)"/>
    <property type="match status" value="2"/>
</dbReference>
<dbReference type="CDD" id="cd16922">
    <property type="entry name" value="HATPase_EvgS-ArcB-TorS-like"/>
    <property type="match status" value="1"/>
</dbReference>
<accession>A0A1V1PE92</accession>
<dbReference type="SUPFAM" id="SSF47384">
    <property type="entry name" value="Homodimeric domain of signal transducing histidine kinase"/>
    <property type="match status" value="1"/>
</dbReference>
<dbReference type="FunFam" id="3.30.565.10:FF:000010">
    <property type="entry name" value="Sensor histidine kinase RcsC"/>
    <property type="match status" value="1"/>
</dbReference>
<keyword evidence="10" id="KW-0067">ATP-binding</keyword>
<keyword evidence="7" id="KW-0812">Transmembrane</keyword>
<dbReference type="NCBIfam" id="TIGR00229">
    <property type="entry name" value="sensory_box"/>
    <property type="match status" value="2"/>
</dbReference>
<evidence type="ECO:0000256" key="4">
    <source>
        <dbReference type="ARBA" id="ARBA00022475"/>
    </source>
</evidence>
<dbReference type="CDD" id="cd00130">
    <property type="entry name" value="PAS"/>
    <property type="match status" value="1"/>
</dbReference>
<reference evidence="20" key="1">
    <citation type="submission" date="2012-11" db="EMBL/GenBank/DDBJ databases">
        <authorList>
            <person name="Lucero-Rivera Y.E."/>
            <person name="Tovar-Ramirez D."/>
        </authorList>
    </citation>
    <scope>NUCLEOTIDE SEQUENCE [LARGE SCALE GENOMIC DNA]</scope>
    <source>
        <strain evidence="20">Araruama</strain>
    </source>
</reference>
<dbReference type="Proteomes" id="UP000189670">
    <property type="component" value="Unassembled WGS sequence"/>
</dbReference>
<feature type="modified residue" description="4-aspartylphosphate" evidence="14">
    <location>
        <position position="702"/>
    </location>
</feature>
<dbReference type="InterPro" id="IPR036890">
    <property type="entry name" value="HATPase_C_sf"/>
</dbReference>
<keyword evidence="6" id="KW-0808">Transferase</keyword>
<dbReference type="PROSITE" id="PS50109">
    <property type="entry name" value="HIS_KIN"/>
    <property type="match status" value="1"/>
</dbReference>
<feature type="domain" description="Response regulatory" evidence="16">
    <location>
        <begin position="797"/>
        <end position="916"/>
    </location>
</feature>
<dbReference type="InterPro" id="IPR000700">
    <property type="entry name" value="PAS-assoc_C"/>
</dbReference>
<dbReference type="SUPFAM" id="SSF55874">
    <property type="entry name" value="ATPase domain of HSP90 chaperone/DNA topoisomerase II/histidine kinase"/>
    <property type="match status" value="1"/>
</dbReference>
<dbReference type="Pfam" id="PF13426">
    <property type="entry name" value="PAS_9"/>
    <property type="match status" value="2"/>
</dbReference>
<dbReference type="InterPro" id="IPR003594">
    <property type="entry name" value="HATPase_dom"/>
</dbReference>
<keyword evidence="4" id="KW-1003">Cell membrane</keyword>
<evidence type="ECO:0000256" key="5">
    <source>
        <dbReference type="ARBA" id="ARBA00022553"/>
    </source>
</evidence>
<feature type="domain" description="Histidine kinase" evidence="15">
    <location>
        <begin position="408"/>
        <end position="629"/>
    </location>
</feature>
<dbReference type="Gene3D" id="3.30.565.10">
    <property type="entry name" value="Histidine kinase-like ATPase, C-terminal domain"/>
    <property type="match status" value="1"/>
</dbReference>
<feature type="domain" description="Response regulatory" evidence="16">
    <location>
        <begin position="648"/>
        <end position="769"/>
    </location>
</feature>
<gene>
    <name evidence="19" type="ORF">OMM_01294</name>
</gene>
<dbReference type="PROSITE" id="PS50113">
    <property type="entry name" value="PAC"/>
    <property type="match status" value="1"/>
</dbReference>
<evidence type="ECO:0000259" key="17">
    <source>
        <dbReference type="PROSITE" id="PS50112"/>
    </source>
</evidence>
<dbReference type="Pfam" id="PF02518">
    <property type="entry name" value="HATPase_c"/>
    <property type="match status" value="1"/>
</dbReference>
<keyword evidence="5 14" id="KW-0597">Phosphoprotein</keyword>
<evidence type="ECO:0000256" key="6">
    <source>
        <dbReference type="ARBA" id="ARBA00022679"/>
    </source>
</evidence>
<keyword evidence="8" id="KW-0547">Nucleotide-binding</keyword>
<keyword evidence="12" id="KW-0902">Two-component regulatory system</keyword>
<evidence type="ECO:0000256" key="3">
    <source>
        <dbReference type="ARBA" id="ARBA00012438"/>
    </source>
</evidence>
<keyword evidence="9 19" id="KW-0418">Kinase</keyword>
<dbReference type="Gene3D" id="3.30.450.20">
    <property type="entry name" value="PAS domain"/>
    <property type="match status" value="2"/>
</dbReference>
<proteinExistence type="predicted"/>
<dbReference type="AlphaFoldDB" id="A0A1V1PE92"/>
<comment type="caution">
    <text evidence="19">The sequence shown here is derived from an EMBL/GenBank/DDBJ whole genome shotgun (WGS) entry which is preliminary data.</text>
</comment>
<feature type="modified residue" description="4-aspartylphosphate" evidence="14">
    <location>
        <position position="846"/>
    </location>
</feature>
<dbReference type="InterPro" id="IPR036097">
    <property type="entry name" value="HisK_dim/P_sf"/>
</dbReference>
<evidence type="ECO:0000256" key="13">
    <source>
        <dbReference type="ARBA" id="ARBA00023136"/>
    </source>
</evidence>
<evidence type="ECO:0000256" key="7">
    <source>
        <dbReference type="ARBA" id="ARBA00022692"/>
    </source>
</evidence>
<evidence type="ECO:0000256" key="12">
    <source>
        <dbReference type="ARBA" id="ARBA00023012"/>
    </source>
</evidence>
<dbReference type="SMART" id="SM00091">
    <property type="entry name" value="PAS"/>
    <property type="match status" value="2"/>
</dbReference>
<dbReference type="PANTHER" id="PTHR45339:SF1">
    <property type="entry name" value="HYBRID SIGNAL TRANSDUCTION HISTIDINE KINASE J"/>
    <property type="match status" value="1"/>
</dbReference>
<dbReference type="InterPro" id="IPR004358">
    <property type="entry name" value="Sig_transdc_His_kin-like_C"/>
</dbReference>
<evidence type="ECO:0000256" key="8">
    <source>
        <dbReference type="ARBA" id="ARBA00022741"/>
    </source>
</evidence>
<dbReference type="EMBL" id="ATBP01000096">
    <property type="protein sequence ID" value="ETR72995.1"/>
    <property type="molecule type" value="Genomic_DNA"/>
</dbReference>
<dbReference type="PROSITE" id="PS50110">
    <property type="entry name" value="RESPONSE_REGULATORY"/>
    <property type="match status" value="3"/>
</dbReference>
<protein>
    <recommendedName>
        <fullName evidence="3">histidine kinase</fullName>
        <ecNumber evidence="3">2.7.13.3</ecNumber>
    </recommendedName>
</protein>
<evidence type="ECO:0000313" key="19">
    <source>
        <dbReference type="EMBL" id="ETR72995.1"/>
    </source>
</evidence>
<dbReference type="InterPro" id="IPR001789">
    <property type="entry name" value="Sig_transdc_resp-reg_receiver"/>
</dbReference>
<dbReference type="CDD" id="cd00082">
    <property type="entry name" value="HisKA"/>
    <property type="match status" value="1"/>
</dbReference>
<dbReference type="InterPro" id="IPR035965">
    <property type="entry name" value="PAS-like_dom_sf"/>
</dbReference>
<dbReference type="GO" id="GO:0000155">
    <property type="term" value="F:phosphorelay sensor kinase activity"/>
    <property type="evidence" value="ECO:0007669"/>
    <property type="project" value="InterPro"/>
</dbReference>
<comment type="catalytic activity">
    <reaction evidence="1">
        <text>ATP + protein L-histidine = ADP + protein N-phospho-L-histidine.</text>
        <dbReference type="EC" id="2.7.13.3"/>
    </reaction>
</comment>
<evidence type="ECO:0000259" key="16">
    <source>
        <dbReference type="PROSITE" id="PS50110"/>
    </source>
</evidence>
<dbReference type="SMART" id="SM00387">
    <property type="entry name" value="HATPase_c"/>
    <property type="match status" value="1"/>
</dbReference>
<feature type="domain" description="PAS" evidence="17">
    <location>
        <begin position="257"/>
        <end position="305"/>
    </location>
</feature>
<dbReference type="SMART" id="SM00388">
    <property type="entry name" value="HisKA"/>
    <property type="match status" value="1"/>
</dbReference>
<dbReference type="Pfam" id="PF00072">
    <property type="entry name" value="Response_reg"/>
    <property type="match status" value="3"/>
</dbReference>
<evidence type="ECO:0000313" key="20">
    <source>
        <dbReference type="Proteomes" id="UP000189670"/>
    </source>
</evidence>
<evidence type="ECO:0000259" key="15">
    <source>
        <dbReference type="PROSITE" id="PS50109"/>
    </source>
</evidence>